<keyword evidence="5" id="KW-1185">Reference proteome</keyword>
<evidence type="ECO:0000256" key="3">
    <source>
        <dbReference type="RuleBase" id="RU003788"/>
    </source>
</evidence>
<reference evidence="4 5" key="1">
    <citation type="submission" date="2024-06" db="EMBL/GenBank/DDBJ databases">
        <title>Genomic Encyclopedia of Type Strains, Phase V (KMG-V): Genome sequencing to study the core and pangenomes of soil and plant-associated prokaryotes.</title>
        <authorList>
            <person name="Whitman W."/>
        </authorList>
    </citation>
    <scope>NUCLEOTIDE SEQUENCE [LARGE SCALE GENOMIC DNA]</scope>
    <source>
        <strain evidence="4 5">NE40</strain>
    </source>
</reference>
<dbReference type="SUPFAM" id="SSF53955">
    <property type="entry name" value="Lysozyme-like"/>
    <property type="match status" value="1"/>
</dbReference>
<sequence>MSESLTETLIRHEGIQLRPYTDTVGKLTIGVGRNLDDLGITRDEALVLLANDIARARSELIRCYPWVEQLNPVRQDALVNMVFNLGLPAFSGFRKMLAALQDRNFEQAAKEMLDSRWATQVHGRASELADRIERGRV</sequence>
<dbReference type="Gene3D" id="1.10.530.40">
    <property type="match status" value="1"/>
</dbReference>
<keyword evidence="1 3" id="KW-0929">Antimicrobial</keyword>
<dbReference type="InterPro" id="IPR023346">
    <property type="entry name" value="Lysozyme-like_dom_sf"/>
</dbReference>
<dbReference type="EMBL" id="JBEWTB010000001">
    <property type="protein sequence ID" value="MET4754917.1"/>
    <property type="molecule type" value="Genomic_DNA"/>
</dbReference>
<proteinExistence type="inferred from homology"/>
<comment type="similarity">
    <text evidence="3">Belongs to the glycosyl hydrolase 24 family.</text>
</comment>
<keyword evidence="2 3" id="KW-0081">Bacteriolytic enzyme</keyword>
<gene>
    <name evidence="4" type="ORF">V5J35_000109</name>
</gene>
<dbReference type="Proteomes" id="UP001549366">
    <property type="component" value="Unassembled WGS sequence"/>
</dbReference>
<evidence type="ECO:0000313" key="5">
    <source>
        <dbReference type="Proteomes" id="UP001549366"/>
    </source>
</evidence>
<dbReference type="InterPro" id="IPR002196">
    <property type="entry name" value="Glyco_hydro_24"/>
</dbReference>
<keyword evidence="3 4" id="KW-0378">Hydrolase</keyword>
<dbReference type="InterPro" id="IPR052619">
    <property type="entry name" value="Phage_lysozyme-like"/>
</dbReference>
<dbReference type="GO" id="GO:0003796">
    <property type="term" value="F:lysozyme activity"/>
    <property type="evidence" value="ECO:0007669"/>
    <property type="project" value="UniProtKB-EC"/>
</dbReference>
<comment type="caution">
    <text evidence="4">The sequence shown here is derived from an EMBL/GenBank/DDBJ whole genome shotgun (WGS) entry which is preliminary data.</text>
</comment>
<evidence type="ECO:0000256" key="2">
    <source>
        <dbReference type="ARBA" id="ARBA00022638"/>
    </source>
</evidence>
<accession>A0ABV2SAX4</accession>
<evidence type="ECO:0000256" key="1">
    <source>
        <dbReference type="ARBA" id="ARBA00022529"/>
    </source>
</evidence>
<dbReference type="PANTHER" id="PTHR37406:SF1">
    <property type="entry name" value="T4-TYPE LYSOZYME 1-RELATED"/>
    <property type="match status" value="1"/>
</dbReference>
<dbReference type="RefSeq" id="WP_354011512.1">
    <property type="nucleotide sequence ID" value="NZ_JBEWTA010000003.1"/>
</dbReference>
<dbReference type="PANTHER" id="PTHR37406">
    <property type="entry name" value="T4-TYPE LYSOZYME 1-RELATED"/>
    <property type="match status" value="1"/>
</dbReference>
<dbReference type="EC" id="3.2.1.17" evidence="3"/>
<keyword evidence="3 4" id="KW-0326">Glycosidase</keyword>
<protein>
    <recommendedName>
        <fullName evidence="3">Lysozyme</fullName>
        <ecNumber evidence="3">3.2.1.17</ecNumber>
    </recommendedName>
</protein>
<organism evidence="4 5">
    <name type="scientific">Endozoicomonas lisbonensis</name>
    <dbReference type="NCBI Taxonomy" id="3120522"/>
    <lineage>
        <taxon>Bacteria</taxon>
        <taxon>Pseudomonadati</taxon>
        <taxon>Pseudomonadota</taxon>
        <taxon>Gammaproteobacteria</taxon>
        <taxon>Oceanospirillales</taxon>
        <taxon>Endozoicomonadaceae</taxon>
        <taxon>Endozoicomonas</taxon>
    </lineage>
</organism>
<evidence type="ECO:0000313" key="4">
    <source>
        <dbReference type="EMBL" id="MET4754917.1"/>
    </source>
</evidence>
<comment type="catalytic activity">
    <reaction evidence="3">
        <text>Hydrolysis of (1-&gt;4)-beta-linkages between N-acetylmuramic acid and N-acetyl-D-glucosamine residues in a peptidoglycan and between N-acetyl-D-glucosamine residues in chitodextrins.</text>
        <dbReference type="EC" id="3.2.1.17"/>
    </reaction>
</comment>
<dbReference type="InterPro" id="IPR023347">
    <property type="entry name" value="Lysozyme_dom_sf"/>
</dbReference>
<name>A0ABV2SAX4_9GAMM</name>
<dbReference type="Pfam" id="PF00959">
    <property type="entry name" value="Phage_lysozyme"/>
    <property type="match status" value="1"/>
</dbReference>